<feature type="transmembrane region" description="Helical" evidence="2">
    <location>
        <begin position="130"/>
        <end position="148"/>
    </location>
</feature>
<proteinExistence type="predicted"/>
<feature type="transmembrane region" description="Helical" evidence="2">
    <location>
        <begin position="186"/>
        <end position="206"/>
    </location>
</feature>
<dbReference type="Proteomes" id="UP001500454">
    <property type="component" value="Unassembled WGS sequence"/>
</dbReference>
<evidence type="ECO:0000313" key="3">
    <source>
        <dbReference type="EMBL" id="GAA4379061.1"/>
    </source>
</evidence>
<evidence type="ECO:0000256" key="2">
    <source>
        <dbReference type="SAM" id="Phobius"/>
    </source>
</evidence>
<gene>
    <name evidence="3" type="ORF">GCM10023186_16230</name>
</gene>
<keyword evidence="4" id="KW-1185">Reference proteome</keyword>
<accession>A0ABP8IXQ4</accession>
<organism evidence="3 4">
    <name type="scientific">Hymenobacter koreensis</name>
    <dbReference type="NCBI Taxonomy" id="1084523"/>
    <lineage>
        <taxon>Bacteria</taxon>
        <taxon>Pseudomonadati</taxon>
        <taxon>Bacteroidota</taxon>
        <taxon>Cytophagia</taxon>
        <taxon>Cytophagales</taxon>
        <taxon>Hymenobacteraceae</taxon>
        <taxon>Hymenobacter</taxon>
    </lineage>
</organism>
<dbReference type="RefSeq" id="WP_345222962.1">
    <property type="nucleotide sequence ID" value="NZ_BAABHA010000002.1"/>
</dbReference>
<feature type="transmembrane region" description="Helical" evidence="2">
    <location>
        <begin position="154"/>
        <end position="174"/>
    </location>
</feature>
<evidence type="ECO:0008006" key="5">
    <source>
        <dbReference type="Google" id="ProtNLM"/>
    </source>
</evidence>
<protein>
    <recommendedName>
        <fullName evidence="5">DUF2157 domain-containing protein</fullName>
    </recommendedName>
</protein>
<sequence>MEDYAAKMARKTEAELRLYVTNRGEYREEAVLAALAELEQRGQQVPDGAAIRGELQASLVESNAEAVRNPAPEPSWMRKSETPTEETEEPDAPTLYSPATVAVFSLFSFLVGSVLMLINLLRLRRYGGAMLLLALIVLGISSFGWVAGQFGIEPIYALFGTNLVLALLYVYVLWPRFIGSQPYKSRSWLAPLIVMFVVNMLVRIVLHYTGISLPGLSQ</sequence>
<feature type="transmembrane region" description="Helical" evidence="2">
    <location>
        <begin position="95"/>
        <end position="118"/>
    </location>
</feature>
<dbReference type="EMBL" id="BAABHA010000002">
    <property type="protein sequence ID" value="GAA4379061.1"/>
    <property type="molecule type" value="Genomic_DNA"/>
</dbReference>
<keyword evidence="2" id="KW-1133">Transmembrane helix</keyword>
<keyword evidence="2" id="KW-0812">Transmembrane</keyword>
<name>A0ABP8IXQ4_9BACT</name>
<reference evidence="4" key="1">
    <citation type="journal article" date="2019" name="Int. J. Syst. Evol. Microbiol.">
        <title>The Global Catalogue of Microorganisms (GCM) 10K type strain sequencing project: providing services to taxonomists for standard genome sequencing and annotation.</title>
        <authorList>
            <consortium name="The Broad Institute Genomics Platform"/>
            <consortium name="The Broad Institute Genome Sequencing Center for Infectious Disease"/>
            <person name="Wu L."/>
            <person name="Ma J."/>
        </authorList>
    </citation>
    <scope>NUCLEOTIDE SEQUENCE [LARGE SCALE GENOMIC DNA]</scope>
    <source>
        <strain evidence="4">JCM 17924</strain>
    </source>
</reference>
<feature type="region of interest" description="Disordered" evidence="1">
    <location>
        <begin position="63"/>
        <end position="92"/>
    </location>
</feature>
<keyword evidence="2" id="KW-0472">Membrane</keyword>
<comment type="caution">
    <text evidence="3">The sequence shown here is derived from an EMBL/GenBank/DDBJ whole genome shotgun (WGS) entry which is preliminary data.</text>
</comment>
<evidence type="ECO:0000313" key="4">
    <source>
        <dbReference type="Proteomes" id="UP001500454"/>
    </source>
</evidence>
<evidence type="ECO:0000256" key="1">
    <source>
        <dbReference type="SAM" id="MobiDB-lite"/>
    </source>
</evidence>